<dbReference type="InterPro" id="IPR037185">
    <property type="entry name" value="EmrE-like"/>
</dbReference>
<evidence type="ECO:0000256" key="2">
    <source>
        <dbReference type="ARBA" id="ARBA00022692"/>
    </source>
</evidence>
<dbReference type="InterPro" id="IPR000620">
    <property type="entry name" value="EamA_dom"/>
</dbReference>
<dbReference type="EMBL" id="BMYV01000001">
    <property type="protein sequence ID" value="GGX64114.1"/>
    <property type="molecule type" value="Genomic_DNA"/>
</dbReference>
<protein>
    <submittedName>
        <fullName evidence="7">ABC transporter permease</fullName>
    </submittedName>
</protein>
<comment type="subcellular location">
    <subcellularLocation>
        <location evidence="1">Membrane</location>
        <topology evidence="1">Multi-pass membrane protein</topology>
    </subcellularLocation>
</comment>
<dbReference type="RefSeq" id="WP_189582903.1">
    <property type="nucleotide sequence ID" value="NZ_BMYV01000001.1"/>
</dbReference>
<feature type="transmembrane region" description="Helical" evidence="5">
    <location>
        <begin position="130"/>
        <end position="147"/>
    </location>
</feature>
<feature type="domain" description="EamA" evidence="6">
    <location>
        <begin position="15"/>
        <end position="146"/>
    </location>
</feature>
<gene>
    <name evidence="7" type="ORF">GCM10011309_12710</name>
</gene>
<feature type="transmembrane region" description="Helical" evidence="5">
    <location>
        <begin position="74"/>
        <end position="93"/>
    </location>
</feature>
<keyword evidence="4 5" id="KW-0472">Membrane</keyword>
<evidence type="ECO:0000256" key="1">
    <source>
        <dbReference type="ARBA" id="ARBA00004141"/>
    </source>
</evidence>
<evidence type="ECO:0000256" key="3">
    <source>
        <dbReference type="ARBA" id="ARBA00022989"/>
    </source>
</evidence>
<dbReference type="InterPro" id="IPR050638">
    <property type="entry name" value="AA-Vitamin_Transporters"/>
</dbReference>
<feature type="transmembrane region" description="Helical" evidence="5">
    <location>
        <begin position="189"/>
        <end position="210"/>
    </location>
</feature>
<keyword evidence="3 5" id="KW-1133">Transmembrane helix</keyword>
<name>A0A918KK04_9PROT</name>
<reference evidence="7 8" key="1">
    <citation type="journal article" date="2014" name="Int. J. Syst. Evol. Microbiol.">
        <title>Complete genome sequence of Corynebacterium casei LMG S-19264T (=DSM 44701T), isolated from a smear-ripened cheese.</title>
        <authorList>
            <consortium name="US DOE Joint Genome Institute (JGI-PGF)"/>
            <person name="Walter F."/>
            <person name="Albersmeier A."/>
            <person name="Kalinowski J."/>
            <person name="Ruckert C."/>
        </authorList>
    </citation>
    <scope>NUCLEOTIDE SEQUENCE [LARGE SCALE GENOMIC DNA]</scope>
    <source>
        <strain evidence="7 8">KCTC 23968</strain>
    </source>
</reference>
<sequence length="306" mass="32931">MSQNINQHMNLTDTLILVTLSILWGGSFFFIEILVDHLPPLTIVTFRVGLAAIALWVMVWALKLSLPATKQQWASLFVIGLLNNALPFCLIVWGQTQISSGLASIFNATTPFFTVLVAGVVLTDERITKGKLTGVIIGLLGTIILIGPEALNGLTGSMLGQLAVIGAALSYACAAAYSRRFKKTGLSPLIIATGQVSMATLILLPLVLIVDRPWVDFTMPFQAIWAILGLAFFSTVIAYILYFRLIASAGATNAALVTFLIPISAILLGVTFLNETFSALQAAGMSLIGLGLLVMDGRIFRRFRTK</sequence>
<dbReference type="PANTHER" id="PTHR32322:SF9">
    <property type="entry name" value="AMINO-ACID METABOLITE EFFLUX PUMP-RELATED"/>
    <property type="match status" value="1"/>
</dbReference>
<dbReference type="GO" id="GO:0016020">
    <property type="term" value="C:membrane"/>
    <property type="evidence" value="ECO:0007669"/>
    <property type="project" value="UniProtKB-SubCell"/>
</dbReference>
<feature type="transmembrane region" description="Helical" evidence="5">
    <location>
        <begin position="279"/>
        <end position="300"/>
    </location>
</feature>
<feature type="domain" description="EamA" evidence="6">
    <location>
        <begin position="159"/>
        <end position="295"/>
    </location>
</feature>
<feature type="transmembrane region" description="Helical" evidence="5">
    <location>
        <begin position="254"/>
        <end position="273"/>
    </location>
</feature>
<feature type="transmembrane region" description="Helical" evidence="5">
    <location>
        <begin position="12"/>
        <end position="35"/>
    </location>
</feature>
<evidence type="ECO:0000256" key="5">
    <source>
        <dbReference type="SAM" id="Phobius"/>
    </source>
</evidence>
<evidence type="ECO:0000313" key="7">
    <source>
        <dbReference type="EMBL" id="GGX64114.1"/>
    </source>
</evidence>
<dbReference type="Proteomes" id="UP000600865">
    <property type="component" value="Unassembled WGS sequence"/>
</dbReference>
<proteinExistence type="predicted"/>
<dbReference type="SUPFAM" id="SSF103481">
    <property type="entry name" value="Multidrug resistance efflux transporter EmrE"/>
    <property type="match status" value="2"/>
</dbReference>
<feature type="transmembrane region" description="Helical" evidence="5">
    <location>
        <begin position="159"/>
        <end position="177"/>
    </location>
</feature>
<organism evidence="7 8">
    <name type="scientific">Litorimonas cladophorae</name>
    <dbReference type="NCBI Taxonomy" id="1220491"/>
    <lineage>
        <taxon>Bacteria</taxon>
        <taxon>Pseudomonadati</taxon>
        <taxon>Pseudomonadota</taxon>
        <taxon>Alphaproteobacteria</taxon>
        <taxon>Maricaulales</taxon>
        <taxon>Robiginitomaculaceae</taxon>
    </lineage>
</organism>
<dbReference type="PANTHER" id="PTHR32322">
    <property type="entry name" value="INNER MEMBRANE TRANSPORTER"/>
    <property type="match status" value="1"/>
</dbReference>
<keyword evidence="2 5" id="KW-0812">Transmembrane</keyword>
<evidence type="ECO:0000259" key="6">
    <source>
        <dbReference type="Pfam" id="PF00892"/>
    </source>
</evidence>
<comment type="caution">
    <text evidence="7">The sequence shown here is derived from an EMBL/GenBank/DDBJ whole genome shotgun (WGS) entry which is preliminary data.</text>
</comment>
<dbReference type="Pfam" id="PF00892">
    <property type="entry name" value="EamA"/>
    <property type="match status" value="2"/>
</dbReference>
<keyword evidence="8" id="KW-1185">Reference proteome</keyword>
<accession>A0A918KK04</accession>
<feature type="transmembrane region" description="Helical" evidence="5">
    <location>
        <begin position="41"/>
        <end position="62"/>
    </location>
</feature>
<feature type="transmembrane region" description="Helical" evidence="5">
    <location>
        <begin position="105"/>
        <end position="123"/>
    </location>
</feature>
<feature type="transmembrane region" description="Helical" evidence="5">
    <location>
        <begin position="222"/>
        <end position="242"/>
    </location>
</feature>
<evidence type="ECO:0000256" key="4">
    <source>
        <dbReference type="ARBA" id="ARBA00023136"/>
    </source>
</evidence>
<evidence type="ECO:0000313" key="8">
    <source>
        <dbReference type="Proteomes" id="UP000600865"/>
    </source>
</evidence>
<dbReference type="AlphaFoldDB" id="A0A918KK04"/>